<proteinExistence type="predicted"/>
<sequence length="127" mass="14405">MIKIVQEVGAPFTLEVVRSIAKLCNENPYKLWQSIALGVITIPQSRVSSPVEEVAKPSIPKASTSGPSWRCIACNKIFTDVKQLVNHILFFVRQKDKAHTELYKEIKDRSTKEGKTFTQVAEEILRY</sequence>
<gene>
    <name evidence="2" type="ORF">ENU08_04810</name>
    <name evidence="1" type="ORF">ENU41_01570</name>
</gene>
<evidence type="ECO:0000313" key="2">
    <source>
        <dbReference type="EMBL" id="HGQ64547.1"/>
    </source>
</evidence>
<name>A0A7C4NMM7_9CREN</name>
<organism evidence="2">
    <name type="scientific">Ignisphaera aggregans</name>
    <dbReference type="NCBI Taxonomy" id="334771"/>
    <lineage>
        <taxon>Archaea</taxon>
        <taxon>Thermoproteota</taxon>
        <taxon>Thermoprotei</taxon>
        <taxon>Desulfurococcales</taxon>
        <taxon>Desulfurococcaceae</taxon>
        <taxon>Ignisphaera</taxon>
    </lineage>
</organism>
<evidence type="ECO:0008006" key="3">
    <source>
        <dbReference type="Google" id="ProtNLM"/>
    </source>
</evidence>
<dbReference type="InterPro" id="IPR036236">
    <property type="entry name" value="Znf_C2H2_sf"/>
</dbReference>
<reference evidence="2" key="1">
    <citation type="journal article" date="2020" name="mSystems">
        <title>Genome- and Community-Level Interaction Insights into Carbon Utilization and Element Cycling Functions of Hydrothermarchaeota in Hydrothermal Sediment.</title>
        <authorList>
            <person name="Zhou Z."/>
            <person name="Liu Y."/>
            <person name="Xu W."/>
            <person name="Pan J."/>
            <person name="Luo Z.H."/>
            <person name="Li M."/>
        </authorList>
    </citation>
    <scope>NUCLEOTIDE SEQUENCE [LARGE SCALE GENOMIC DNA]</scope>
    <source>
        <strain evidence="2">SpSt-637</strain>
        <strain evidence="1">SpSt-667</strain>
    </source>
</reference>
<dbReference type="EMBL" id="DTCK01000010">
    <property type="protein sequence ID" value="HGQ35353.1"/>
    <property type="molecule type" value="Genomic_DNA"/>
</dbReference>
<dbReference type="SUPFAM" id="SSF57667">
    <property type="entry name" value="beta-beta-alpha zinc fingers"/>
    <property type="match status" value="1"/>
</dbReference>
<dbReference type="AlphaFoldDB" id="A0A7C4NMM7"/>
<accession>A0A7C4NMM7</accession>
<protein>
    <recommendedName>
        <fullName evidence="3">C2H2-type domain-containing protein</fullName>
    </recommendedName>
</protein>
<dbReference type="EMBL" id="DTBD01000039">
    <property type="protein sequence ID" value="HGQ64547.1"/>
    <property type="molecule type" value="Genomic_DNA"/>
</dbReference>
<comment type="caution">
    <text evidence="2">The sequence shown here is derived from an EMBL/GenBank/DDBJ whole genome shotgun (WGS) entry which is preliminary data.</text>
</comment>
<evidence type="ECO:0000313" key="1">
    <source>
        <dbReference type="EMBL" id="HGQ35353.1"/>
    </source>
</evidence>